<evidence type="ECO:0000313" key="1">
    <source>
        <dbReference type="Proteomes" id="UP000887576"/>
    </source>
</evidence>
<reference evidence="2" key="1">
    <citation type="submission" date="2022-11" db="UniProtKB">
        <authorList>
            <consortium name="WormBaseParasite"/>
        </authorList>
    </citation>
    <scope>IDENTIFICATION</scope>
</reference>
<sequence length="781" mass="89526">MLIAHDEMFANAKWLFKCSLCKKLDNDVEQHLKHIQEEMAAANNPVEQIIPQADVNNDMITIDGTEQVEPDEPMDQEENDNLLNTIEETTSDEIALFDEEDEEASFLVESMEDEREAGEVALKDMFEHCMALGYEFEIKSNLTKKTIASIFSSYESIIFKAFEVLTTALNANQVAEVKRKTRKLFDVFSSEYKWEQYMKNLKCYIAPVDVRVGERIETRLVNGRHEETYVDNFAASVSLSDILKAFLSSHEIADSLLMPSDFQASTNVSHPFSATRVQEMFQTTGDCIFIQVSMDDLATTSPIGPPSVAYKLCGCYLSVLNLPWWLHHQLDYIFLKFLAFSSDITQGNDAVLRDLLITELKSLEQTGIVIHRRGRETRMKVVLFQLIGDNLGLVSAYGLKKSFQGDGCCRVCKANEWRITKSNEIGQLRTAEEYDRIVANGNVQEMQEYGINYRCTFNELENYHFIMAPTVDMMHDILEGHVLYLAGNLFQELSAEYGDVKINSLIEGFPYEGKFKKNKPTALDCKKASKQANSFCIKNYTAKKALNLVRVLPLILANDGIFPEGPLWYCLLQLLRILDYLLAYELPRNKLDELEKMIKEYVKDYIDANGYMTIKTHHLLHYVEIIKKLGMPRYYWSMKFEAKHQPIKQYGTANHCHKNLTKTLANKMQRMTAFKLREVLNEGDYNQKKKLNVFNKKFKIKEAIVYAVNDGRPQFGIIKGKKDDGKLCVQEVISSSWQGETNSYTIERTNNLLIIDPETLPVKESIPVIKNVSLILPYAVF</sequence>
<protein>
    <submittedName>
        <fullName evidence="2">Uncharacterized protein</fullName>
    </submittedName>
</protein>
<proteinExistence type="predicted"/>
<name>A0AC34RQ12_9BILA</name>
<dbReference type="Proteomes" id="UP000887576">
    <property type="component" value="Unplaced"/>
</dbReference>
<accession>A0AC34RQ12</accession>
<dbReference type="WBParaSite" id="JU765_v2.g8787.t1">
    <property type="protein sequence ID" value="JU765_v2.g8787.t1"/>
    <property type="gene ID" value="JU765_v2.g8787"/>
</dbReference>
<organism evidence="1 2">
    <name type="scientific">Panagrolaimus sp. JU765</name>
    <dbReference type="NCBI Taxonomy" id="591449"/>
    <lineage>
        <taxon>Eukaryota</taxon>
        <taxon>Metazoa</taxon>
        <taxon>Ecdysozoa</taxon>
        <taxon>Nematoda</taxon>
        <taxon>Chromadorea</taxon>
        <taxon>Rhabditida</taxon>
        <taxon>Tylenchina</taxon>
        <taxon>Panagrolaimomorpha</taxon>
        <taxon>Panagrolaimoidea</taxon>
        <taxon>Panagrolaimidae</taxon>
        <taxon>Panagrolaimus</taxon>
    </lineage>
</organism>
<evidence type="ECO:0000313" key="2">
    <source>
        <dbReference type="WBParaSite" id="JU765_v2.g8787.t1"/>
    </source>
</evidence>